<evidence type="ECO:0000313" key="2">
    <source>
        <dbReference type="Proteomes" id="UP000796880"/>
    </source>
</evidence>
<name>A0A8K0DX24_9ROSA</name>
<dbReference type="EMBL" id="VOIH02000008">
    <property type="protein sequence ID" value="KAF3438920.1"/>
    <property type="molecule type" value="Genomic_DNA"/>
</dbReference>
<proteinExistence type="predicted"/>
<organism evidence="1 2">
    <name type="scientific">Rhamnella rubrinervis</name>
    <dbReference type="NCBI Taxonomy" id="2594499"/>
    <lineage>
        <taxon>Eukaryota</taxon>
        <taxon>Viridiplantae</taxon>
        <taxon>Streptophyta</taxon>
        <taxon>Embryophyta</taxon>
        <taxon>Tracheophyta</taxon>
        <taxon>Spermatophyta</taxon>
        <taxon>Magnoliopsida</taxon>
        <taxon>eudicotyledons</taxon>
        <taxon>Gunneridae</taxon>
        <taxon>Pentapetalae</taxon>
        <taxon>rosids</taxon>
        <taxon>fabids</taxon>
        <taxon>Rosales</taxon>
        <taxon>Rhamnaceae</taxon>
        <taxon>rhamnoid group</taxon>
        <taxon>Rhamneae</taxon>
        <taxon>Rhamnella</taxon>
    </lineage>
</organism>
<gene>
    <name evidence="1" type="ORF">FNV43_RR17195</name>
</gene>
<dbReference type="AlphaFoldDB" id="A0A8K0DX24"/>
<reference evidence="1" key="1">
    <citation type="submission" date="2020-03" db="EMBL/GenBank/DDBJ databases">
        <title>A high-quality chromosome-level genome assembly of a woody plant with both climbing and erect habits, Rhamnella rubrinervis.</title>
        <authorList>
            <person name="Lu Z."/>
            <person name="Yang Y."/>
            <person name="Zhu X."/>
            <person name="Sun Y."/>
        </authorList>
    </citation>
    <scope>NUCLEOTIDE SEQUENCE</scope>
    <source>
        <strain evidence="1">BYM</strain>
        <tissue evidence="1">Leaf</tissue>
    </source>
</reference>
<dbReference type="Proteomes" id="UP000796880">
    <property type="component" value="Unassembled WGS sequence"/>
</dbReference>
<accession>A0A8K0DX24</accession>
<evidence type="ECO:0000313" key="1">
    <source>
        <dbReference type="EMBL" id="KAF3438920.1"/>
    </source>
</evidence>
<sequence length="123" mass="13820">MGSLCNEIVSMRIEWVRVAPKWVPCSLASSLGMWQRSRVFQLIAGFLASKFENYLPEMVSFEVFIGEEVFCTPRSTTLRLITAMNVERVSESHGCTTNGKRESFSLIVPEIMEADYRSGLSSG</sequence>
<keyword evidence="2" id="KW-1185">Reference proteome</keyword>
<protein>
    <submittedName>
        <fullName evidence="1">Uncharacterized protein</fullName>
    </submittedName>
</protein>
<comment type="caution">
    <text evidence="1">The sequence shown here is derived from an EMBL/GenBank/DDBJ whole genome shotgun (WGS) entry which is preliminary data.</text>
</comment>